<evidence type="ECO:0000313" key="2">
    <source>
        <dbReference type="EMBL" id="PZR81909.1"/>
    </source>
</evidence>
<evidence type="ECO:0000313" key="3">
    <source>
        <dbReference type="Proteomes" id="UP000248724"/>
    </source>
</evidence>
<comment type="caution">
    <text evidence="2">The sequence shown here is derived from an EMBL/GenBank/DDBJ whole genome shotgun (WGS) entry which is preliminary data.</text>
</comment>
<accession>A0A2W5Z966</accession>
<feature type="domain" description="Glyoxalase-like" evidence="1">
    <location>
        <begin position="8"/>
        <end position="49"/>
    </location>
</feature>
<dbReference type="EMBL" id="QHBU01000089">
    <property type="protein sequence ID" value="PZR81909.1"/>
    <property type="molecule type" value="Genomic_DNA"/>
</dbReference>
<reference evidence="2 3" key="1">
    <citation type="journal article" date="2017" name="Nature">
        <title>Atmospheric trace gases support primary production in Antarctic desert surface soil.</title>
        <authorList>
            <person name="Ji M."/>
            <person name="Greening C."/>
            <person name="Vanwonterghem I."/>
            <person name="Carere C.R."/>
            <person name="Bay S.K."/>
            <person name="Steen J.A."/>
            <person name="Montgomery K."/>
            <person name="Lines T."/>
            <person name="Beardall J."/>
            <person name="van Dorst J."/>
            <person name="Snape I."/>
            <person name="Stott M.B."/>
            <person name="Hugenholtz P."/>
            <person name="Ferrari B.C."/>
        </authorList>
    </citation>
    <scope>NUCLEOTIDE SEQUENCE [LARGE SCALE GENOMIC DNA]</scope>
    <source>
        <strain evidence="2">RRmetagenome_bin12</strain>
    </source>
</reference>
<dbReference type="Gene3D" id="3.10.180.10">
    <property type="entry name" value="2,3-Dihydroxybiphenyl 1,2-Dioxygenase, domain 1"/>
    <property type="match status" value="1"/>
</dbReference>
<feature type="non-terminal residue" evidence="2">
    <location>
        <position position="52"/>
    </location>
</feature>
<sequence>MTSDLFALCIDANDPLRLARFWAGVLDWEMAGDRPDDGVALVPGDDTGFRIR</sequence>
<organism evidence="2 3">
    <name type="scientific">Candidatus Aeolococcus gillhamiae</name>
    <dbReference type="NCBI Taxonomy" id="3127015"/>
    <lineage>
        <taxon>Bacteria</taxon>
        <taxon>Bacillati</taxon>
        <taxon>Candidatus Dormiibacterota</taxon>
        <taxon>Candidatus Dormibacteria</taxon>
        <taxon>Candidatus Aeolococcales</taxon>
        <taxon>Candidatus Aeolococcaceae</taxon>
        <taxon>Candidatus Aeolococcus</taxon>
    </lineage>
</organism>
<protein>
    <submittedName>
        <fullName evidence="2">Bleomycin resistance protein</fullName>
    </submittedName>
</protein>
<proteinExistence type="predicted"/>
<dbReference type="Pfam" id="PF18029">
    <property type="entry name" value="Glyoxalase_6"/>
    <property type="match status" value="1"/>
</dbReference>
<dbReference type="InterPro" id="IPR041581">
    <property type="entry name" value="Glyoxalase_6"/>
</dbReference>
<gene>
    <name evidence="2" type="ORF">DLM65_05020</name>
</gene>
<evidence type="ECO:0000259" key="1">
    <source>
        <dbReference type="Pfam" id="PF18029"/>
    </source>
</evidence>
<name>A0A2W5Z966_9BACT</name>
<dbReference type="InterPro" id="IPR029068">
    <property type="entry name" value="Glyas_Bleomycin-R_OHBP_Dase"/>
</dbReference>
<dbReference type="AlphaFoldDB" id="A0A2W5Z966"/>
<dbReference type="Proteomes" id="UP000248724">
    <property type="component" value="Unassembled WGS sequence"/>
</dbReference>